<dbReference type="Proteomes" id="UP001232245">
    <property type="component" value="Unassembled WGS sequence"/>
</dbReference>
<dbReference type="EMBL" id="JAUSTZ010000004">
    <property type="protein sequence ID" value="MDQ0226155.1"/>
    <property type="molecule type" value="Genomic_DNA"/>
</dbReference>
<dbReference type="RefSeq" id="WP_174881327.1">
    <property type="nucleotide sequence ID" value="NZ_CADEPK010000351.1"/>
</dbReference>
<keyword evidence="3" id="KW-1185">Reference proteome</keyword>
<evidence type="ECO:0000313" key="2">
    <source>
        <dbReference type="EMBL" id="MDQ0226155.1"/>
    </source>
</evidence>
<feature type="region of interest" description="Disordered" evidence="1">
    <location>
        <begin position="48"/>
        <end position="67"/>
    </location>
</feature>
<name>A0ABT9Z2C4_9BACI</name>
<evidence type="ECO:0008006" key="4">
    <source>
        <dbReference type="Google" id="ProtNLM"/>
    </source>
</evidence>
<evidence type="ECO:0000313" key="3">
    <source>
        <dbReference type="Proteomes" id="UP001232245"/>
    </source>
</evidence>
<accession>A0ABT9Z2C4</accession>
<protein>
    <recommendedName>
        <fullName evidence="4">Transposase</fullName>
    </recommendedName>
</protein>
<comment type="caution">
    <text evidence="2">The sequence shown here is derived from an EMBL/GenBank/DDBJ whole genome shotgun (WGS) entry which is preliminary data.</text>
</comment>
<sequence>MKILYSWVKKYSQLPDFKTVQIFPNLETELRAMQKYIRDFREENEKKGFTTMRKTLGTKRQKPENGLNHHSYIGVQYASYESQ</sequence>
<reference evidence="2 3" key="1">
    <citation type="submission" date="2023-07" db="EMBL/GenBank/DDBJ databases">
        <title>Genomic Encyclopedia of Type Strains, Phase IV (KMG-IV): sequencing the most valuable type-strain genomes for metagenomic binning, comparative biology and taxonomic classification.</title>
        <authorList>
            <person name="Goeker M."/>
        </authorList>
    </citation>
    <scope>NUCLEOTIDE SEQUENCE [LARGE SCALE GENOMIC DNA]</scope>
    <source>
        <strain evidence="2 3">DSM 17723</strain>
    </source>
</reference>
<organism evidence="2 3">
    <name type="scientific">Metabacillus niabensis</name>
    <dbReference type="NCBI Taxonomy" id="324854"/>
    <lineage>
        <taxon>Bacteria</taxon>
        <taxon>Bacillati</taxon>
        <taxon>Bacillota</taxon>
        <taxon>Bacilli</taxon>
        <taxon>Bacillales</taxon>
        <taxon>Bacillaceae</taxon>
        <taxon>Metabacillus</taxon>
    </lineage>
</organism>
<proteinExistence type="predicted"/>
<gene>
    <name evidence="2" type="ORF">J2S02_002500</name>
</gene>
<evidence type="ECO:0000256" key="1">
    <source>
        <dbReference type="SAM" id="MobiDB-lite"/>
    </source>
</evidence>